<gene>
    <name evidence="2" type="ORF">EVOR1521_LOCUS9047</name>
</gene>
<keyword evidence="3" id="KW-1185">Reference proteome</keyword>
<dbReference type="EMBL" id="CAUJNA010000802">
    <property type="protein sequence ID" value="CAJ1381329.1"/>
    <property type="molecule type" value="Genomic_DNA"/>
</dbReference>
<name>A0AA36MV02_9DINO</name>
<protein>
    <submittedName>
        <fullName evidence="2">Uncharacterized protein</fullName>
    </submittedName>
</protein>
<evidence type="ECO:0000256" key="1">
    <source>
        <dbReference type="SAM" id="MobiDB-lite"/>
    </source>
</evidence>
<evidence type="ECO:0000313" key="2">
    <source>
        <dbReference type="EMBL" id="CAJ1381329.1"/>
    </source>
</evidence>
<feature type="compositionally biased region" description="Basic and acidic residues" evidence="1">
    <location>
        <begin position="157"/>
        <end position="167"/>
    </location>
</feature>
<feature type="region of interest" description="Disordered" evidence="1">
    <location>
        <begin position="148"/>
        <end position="182"/>
    </location>
</feature>
<evidence type="ECO:0000313" key="3">
    <source>
        <dbReference type="Proteomes" id="UP001178507"/>
    </source>
</evidence>
<sequence>MRHADIAIGDAFGHRAFELFSAMKGNNSTAMNQLKELLDSRPNNPVHSLRGWAFEIEHARTYNADAISKGLPFRAEYLGVDSQSPADIRIVNIETGEVVKEIQCKASDNAAWVRREFADPKYQEMQKIAPEGTADKVPGAQDKVEFGGAKSNAESTQHADHRVEGAKNGEYPSPSNGSPFEHATSAALKAGAMGGVAGLIGAGLSAYRKDDQTTVAREGFRGALQGVLRQVSGWVQPLLVSWLVAWWAGLWAGPFKWNDVGRLKKRMPKVGAVSRLPRLLV</sequence>
<organism evidence="2 3">
    <name type="scientific">Effrenium voratum</name>
    <dbReference type="NCBI Taxonomy" id="2562239"/>
    <lineage>
        <taxon>Eukaryota</taxon>
        <taxon>Sar</taxon>
        <taxon>Alveolata</taxon>
        <taxon>Dinophyceae</taxon>
        <taxon>Suessiales</taxon>
        <taxon>Symbiodiniaceae</taxon>
        <taxon>Effrenium</taxon>
    </lineage>
</organism>
<accession>A0AA36MV02</accession>
<proteinExistence type="predicted"/>
<reference evidence="2" key="1">
    <citation type="submission" date="2023-08" db="EMBL/GenBank/DDBJ databases">
        <authorList>
            <person name="Chen Y."/>
            <person name="Shah S."/>
            <person name="Dougan E. K."/>
            <person name="Thang M."/>
            <person name="Chan C."/>
        </authorList>
    </citation>
    <scope>NUCLEOTIDE SEQUENCE</scope>
</reference>
<dbReference type="Proteomes" id="UP001178507">
    <property type="component" value="Unassembled WGS sequence"/>
</dbReference>
<comment type="caution">
    <text evidence="2">The sequence shown here is derived from an EMBL/GenBank/DDBJ whole genome shotgun (WGS) entry which is preliminary data.</text>
</comment>
<dbReference type="AlphaFoldDB" id="A0AA36MV02"/>